<accession>A0A7W0HKQ4</accession>
<gene>
    <name evidence="1" type="ORF">HNR65_001789</name>
</gene>
<dbReference type="RefSeq" id="WP_181551122.1">
    <property type="nucleotide sequence ID" value="NZ_JACDUS010000004.1"/>
</dbReference>
<name>A0A7W0HKQ4_9BACT</name>
<dbReference type="Proteomes" id="UP000525298">
    <property type="component" value="Unassembled WGS sequence"/>
</dbReference>
<proteinExistence type="predicted"/>
<evidence type="ECO:0000313" key="2">
    <source>
        <dbReference type="Proteomes" id="UP000525298"/>
    </source>
</evidence>
<reference evidence="1 2" key="1">
    <citation type="submission" date="2020-07" db="EMBL/GenBank/DDBJ databases">
        <title>Genomic Encyclopedia of Type Strains, Phase IV (KMG-IV): sequencing the most valuable type-strain genomes for metagenomic binning, comparative biology and taxonomic classification.</title>
        <authorList>
            <person name="Goeker M."/>
        </authorList>
    </citation>
    <scope>NUCLEOTIDE SEQUENCE [LARGE SCALE GENOMIC DNA]</scope>
    <source>
        <strain evidence="1 2">DSM 17721</strain>
    </source>
</reference>
<protein>
    <submittedName>
        <fullName evidence="1">Uncharacterized protein</fullName>
    </submittedName>
</protein>
<keyword evidence="2" id="KW-1185">Reference proteome</keyword>
<evidence type="ECO:0000313" key="1">
    <source>
        <dbReference type="EMBL" id="MBA2881462.1"/>
    </source>
</evidence>
<dbReference type="AlphaFoldDB" id="A0A7W0HKQ4"/>
<sequence>MEWMKKMMEASNRSLEMKKDQGVQAKLDRIDRKLKENIQENVEKDRLREQRTLEISRQYFLG</sequence>
<dbReference type="EMBL" id="JACDUS010000004">
    <property type="protein sequence ID" value="MBA2881462.1"/>
    <property type="molecule type" value="Genomic_DNA"/>
</dbReference>
<comment type="caution">
    <text evidence="1">The sequence shown here is derived from an EMBL/GenBank/DDBJ whole genome shotgun (WGS) entry which is preliminary data.</text>
</comment>
<organism evidence="1 2">
    <name type="scientific">Desulfosalsimonas propionicica</name>
    <dbReference type="NCBI Taxonomy" id="332175"/>
    <lineage>
        <taxon>Bacteria</taxon>
        <taxon>Pseudomonadati</taxon>
        <taxon>Thermodesulfobacteriota</taxon>
        <taxon>Desulfobacteria</taxon>
        <taxon>Desulfobacterales</taxon>
        <taxon>Desulfosalsimonadaceae</taxon>
        <taxon>Desulfosalsimonas</taxon>
    </lineage>
</organism>